<dbReference type="AlphaFoldDB" id="A0A8J3L9E0"/>
<keyword evidence="3" id="KW-1185">Reference proteome</keyword>
<dbReference type="EMBL" id="BONJ01000016">
    <property type="protein sequence ID" value="GIG14660.1"/>
    <property type="molecule type" value="Genomic_DNA"/>
</dbReference>
<feature type="compositionally biased region" description="Low complexity" evidence="1">
    <location>
        <begin position="8"/>
        <end position="18"/>
    </location>
</feature>
<protein>
    <submittedName>
        <fullName evidence="2">Uncharacterized protein</fullName>
    </submittedName>
</protein>
<feature type="region of interest" description="Disordered" evidence="1">
    <location>
        <begin position="1"/>
        <end position="27"/>
    </location>
</feature>
<reference evidence="2" key="1">
    <citation type="submission" date="2021-01" db="EMBL/GenBank/DDBJ databases">
        <title>Whole genome shotgun sequence of Catellatospora methionotrophica NBRC 14553.</title>
        <authorList>
            <person name="Komaki H."/>
            <person name="Tamura T."/>
        </authorList>
    </citation>
    <scope>NUCLEOTIDE SEQUENCE</scope>
    <source>
        <strain evidence="2">NBRC 14553</strain>
    </source>
</reference>
<evidence type="ECO:0000313" key="2">
    <source>
        <dbReference type="EMBL" id="GIG14660.1"/>
    </source>
</evidence>
<proteinExistence type="predicted"/>
<gene>
    <name evidence="2" type="ORF">Cme02nite_29920</name>
</gene>
<dbReference type="RefSeq" id="WP_166378091.1">
    <property type="nucleotide sequence ID" value="NZ_BAAATT010000007.1"/>
</dbReference>
<evidence type="ECO:0000313" key="3">
    <source>
        <dbReference type="Proteomes" id="UP000660339"/>
    </source>
</evidence>
<comment type="caution">
    <text evidence="2">The sequence shown here is derived from an EMBL/GenBank/DDBJ whole genome shotgun (WGS) entry which is preliminary data.</text>
</comment>
<dbReference type="Proteomes" id="UP000660339">
    <property type="component" value="Unassembled WGS sequence"/>
</dbReference>
<evidence type="ECO:0000256" key="1">
    <source>
        <dbReference type="SAM" id="MobiDB-lite"/>
    </source>
</evidence>
<accession>A0A8J3L9E0</accession>
<name>A0A8J3L9E0_9ACTN</name>
<sequence length="219" mass="22780">MNDRSSTALARLRAADPAPAAPDPSDPYARAMLDRVLTTADAPPSPVRPGRRRLAMALAAASVLGAAGVLAVAEPWAAPAEAYSVGTNADGSIEVSFDAAELTDPAKLNADLARAGARTVVMGFAPAEQCTGGTTIDVYYELPLPGTPEHATTPIDYQLREDGVFVVIRPQYLPPADTLVIGYAVHDGAEGRTTMVRPVVVMTVPTCLARPTPPVIAPN</sequence>
<organism evidence="2 3">
    <name type="scientific">Catellatospora methionotrophica</name>
    <dbReference type="NCBI Taxonomy" id="121620"/>
    <lineage>
        <taxon>Bacteria</taxon>
        <taxon>Bacillati</taxon>
        <taxon>Actinomycetota</taxon>
        <taxon>Actinomycetes</taxon>
        <taxon>Micromonosporales</taxon>
        <taxon>Micromonosporaceae</taxon>
        <taxon>Catellatospora</taxon>
    </lineage>
</organism>